<evidence type="ECO:0000313" key="2">
    <source>
        <dbReference type="Proteomes" id="UP001271725"/>
    </source>
</evidence>
<sequence length="102" mass="11514">MELTERDKPLITTMYKHSWGIAESPESAEDWELTTAYKMARTEDMEDCRDIEAYNILACELRRRARKISTPVERASIAASLVASGVDMDNALNDAAYLIIEA</sequence>
<protein>
    <submittedName>
        <fullName evidence="1">Uncharacterized protein</fullName>
    </submittedName>
</protein>
<organism evidence="1 2">
    <name type="scientific">Citrobacter portucalensis</name>
    <dbReference type="NCBI Taxonomy" id="1639133"/>
    <lineage>
        <taxon>Bacteria</taxon>
        <taxon>Pseudomonadati</taxon>
        <taxon>Pseudomonadota</taxon>
        <taxon>Gammaproteobacteria</taxon>
        <taxon>Enterobacterales</taxon>
        <taxon>Enterobacteriaceae</taxon>
        <taxon>Citrobacter</taxon>
        <taxon>Citrobacter freundii complex</taxon>
    </lineage>
</organism>
<dbReference type="EMBL" id="JAXABJ010000001">
    <property type="protein sequence ID" value="MDX7146380.1"/>
    <property type="molecule type" value="Genomic_DNA"/>
</dbReference>
<dbReference type="AlphaFoldDB" id="A0AAW9EJQ4"/>
<gene>
    <name evidence="1" type="ORF">SJ265_01050</name>
</gene>
<reference evidence="1" key="1">
    <citation type="submission" date="2023-11" db="EMBL/GenBank/DDBJ databases">
        <title>Detection of rare carbapenemases in Enterobacterales - comparison of two colorimetric and two CIM-based carbapenemase assays.</title>
        <authorList>
            <person name="Schaffarczyk L."/>
            <person name="Noster J."/>
            <person name="Stelzer Y."/>
            <person name="Sattler J."/>
            <person name="Gatermann S."/>
            <person name="Hamprecht A."/>
        </authorList>
    </citation>
    <scope>NUCLEOTIDE SEQUENCE</scope>
    <source>
        <strain evidence="1">CIM-Carb-133</strain>
    </source>
</reference>
<comment type="caution">
    <text evidence="1">The sequence shown here is derived from an EMBL/GenBank/DDBJ whole genome shotgun (WGS) entry which is preliminary data.</text>
</comment>
<accession>A0AAW9EJQ4</accession>
<name>A0AAW9EJQ4_9ENTR</name>
<proteinExistence type="predicted"/>
<evidence type="ECO:0000313" key="1">
    <source>
        <dbReference type="EMBL" id="MDX7146380.1"/>
    </source>
</evidence>
<dbReference type="RefSeq" id="WP_258883259.1">
    <property type="nucleotide sequence ID" value="NZ_JAECZE010000002.1"/>
</dbReference>
<dbReference type="Proteomes" id="UP001271725">
    <property type="component" value="Unassembled WGS sequence"/>
</dbReference>